<dbReference type="InterPro" id="IPR029044">
    <property type="entry name" value="Nucleotide-diphossugar_trans"/>
</dbReference>
<dbReference type="SUPFAM" id="SSF53448">
    <property type="entry name" value="Nucleotide-diphospho-sugar transferases"/>
    <property type="match status" value="1"/>
</dbReference>
<evidence type="ECO:0000313" key="2">
    <source>
        <dbReference type="EMBL" id="UTI62720.1"/>
    </source>
</evidence>
<gene>
    <name evidence="2" type="ORF">NBH00_15285</name>
</gene>
<dbReference type="CDD" id="cd00761">
    <property type="entry name" value="Glyco_tranf_GTA_type"/>
    <property type="match status" value="1"/>
</dbReference>
<reference evidence="2 3" key="1">
    <citation type="submission" date="2022-06" db="EMBL/GenBank/DDBJ databases">
        <title>Paraconexibacter antarcticus.</title>
        <authorList>
            <person name="Kim C.S."/>
        </authorList>
    </citation>
    <scope>NUCLEOTIDE SEQUENCE [LARGE SCALE GENOMIC DNA]</scope>
    <source>
        <strain evidence="2 3">02-257</strain>
    </source>
</reference>
<protein>
    <submittedName>
        <fullName evidence="2">Glycosyltransferase family 2 protein</fullName>
    </submittedName>
</protein>
<evidence type="ECO:0000313" key="3">
    <source>
        <dbReference type="Proteomes" id="UP001056035"/>
    </source>
</evidence>
<dbReference type="EMBL" id="CP098502">
    <property type="protein sequence ID" value="UTI62720.1"/>
    <property type="molecule type" value="Genomic_DNA"/>
</dbReference>
<feature type="domain" description="Glycosyltransferase 2-like" evidence="1">
    <location>
        <begin position="4"/>
        <end position="112"/>
    </location>
</feature>
<dbReference type="PANTHER" id="PTHR43685:SF3">
    <property type="entry name" value="SLR2126 PROTEIN"/>
    <property type="match status" value="1"/>
</dbReference>
<organism evidence="2 3">
    <name type="scientific">Paraconexibacter antarcticus</name>
    <dbReference type="NCBI Taxonomy" id="2949664"/>
    <lineage>
        <taxon>Bacteria</taxon>
        <taxon>Bacillati</taxon>
        <taxon>Actinomycetota</taxon>
        <taxon>Thermoleophilia</taxon>
        <taxon>Solirubrobacterales</taxon>
        <taxon>Paraconexibacteraceae</taxon>
        <taxon>Paraconexibacter</taxon>
    </lineage>
</organism>
<dbReference type="InterPro" id="IPR001173">
    <property type="entry name" value="Glyco_trans_2-like"/>
</dbReference>
<dbReference type="PANTHER" id="PTHR43685">
    <property type="entry name" value="GLYCOSYLTRANSFERASE"/>
    <property type="match status" value="1"/>
</dbReference>
<dbReference type="Gene3D" id="3.90.550.10">
    <property type="entry name" value="Spore Coat Polysaccharide Biosynthesis Protein SpsA, Chain A"/>
    <property type="match status" value="1"/>
</dbReference>
<name>A0ABY5DLK7_9ACTN</name>
<dbReference type="RefSeq" id="WP_254569455.1">
    <property type="nucleotide sequence ID" value="NZ_CP098502.1"/>
</dbReference>
<evidence type="ECO:0000259" key="1">
    <source>
        <dbReference type="Pfam" id="PF00535"/>
    </source>
</evidence>
<dbReference type="InterPro" id="IPR050834">
    <property type="entry name" value="Glycosyltransf_2"/>
</dbReference>
<dbReference type="Proteomes" id="UP001056035">
    <property type="component" value="Chromosome"/>
</dbReference>
<dbReference type="Pfam" id="PF00535">
    <property type="entry name" value="Glycos_transf_2"/>
    <property type="match status" value="1"/>
</dbReference>
<keyword evidence="3" id="KW-1185">Reference proteome</keyword>
<proteinExistence type="predicted"/>
<accession>A0ABY5DLK7</accession>
<sequence>MAVSVIVPARDAALTLPATLAALAAQRCDEPFEVIVVDNGSTDGTGRIAAAAEGVRVVPGPGRGPGPARMAGVAAARHDVLAFTDADCAPEPGWLAAGAAAIRGGAVLAQGWTGPPEGVAPGPWDRTLRVGAALGLFETANLFVARGPFEAAGGFGDGLEAPGHAPFGEDVLLGWALRRQGLATAFVPEARVRHWVFPRDHRGYLAELERRALFAHLVRAVPELRDTLLWGRVFLHRRDAAVCAAAAGVLAGLVTGTRAPVLLGALPWAAQARADWTREGRETAALRAVADAWAVAHTVRGSIQARTLVL</sequence>